<sequence length="143" mass="15328">MGSPGQTLGAWPRSPADMLSWRRSLRAPQVHEVEPGGEQLAAAGQGRQLLTLEGRRGGGSKLRASPVPGLGPTMQSYTAAGHGSRPCNKAQLCPAPLLPHTHTHTHTHVNTCMLRFPVSALSRHTPFLIFKRVKRSCLASVGQ</sequence>
<evidence type="ECO:0000256" key="1">
    <source>
        <dbReference type="SAM" id="MobiDB-lite"/>
    </source>
</evidence>
<comment type="caution">
    <text evidence="2">The sequence shown here is derived from an EMBL/GenBank/DDBJ whole genome shotgun (WGS) entry which is preliminary data.</text>
</comment>
<dbReference type="EMBL" id="JACAGB010000050">
    <property type="protein sequence ID" value="KAF6283506.1"/>
    <property type="molecule type" value="Genomic_DNA"/>
</dbReference>
<evidence type="ECO:0000313" key="3">
    <source>
        <dbReference type="Proteomes" id="UP000558488"/>
    </source>
</evidence>
<feature type="region of interest" description="Disordered" evidence="1">
    <location>
        <begin position="53"/>
        <end position="82"/>
    </location>
</feature>
<evidence type="ECO:0000313" key="2">
    <source>
        <dbReference type="EMBL" id="KAF6283506.1"/>
    </source>
</evidence>
<dbReference type="Proteomes" id="UP000558488">
    <property type="component" value="Unassembled WGS sequence"/>
</dbReference>
<proteinExistence type="predicted"/>
<dbReference type="AlphaFoldDB" id="A0A7J7S4Z3"/>
<accession>A0A7J7S4Z3</accession>
<keyword evidence="3" id="KW-1185">Reference proteome</keyword>
<protein>
    <submittedName>
        <fullName evidence="2">Uncharacterized protein</fullName>
    </submittedName>
</protein>
<gene>
    <name evidence="2" type="ORF">mPipKuh1_010172</name>
</gene>
<reference evidence="2 3" key="1">
    <citation type="journal article" date="2020" name="Nature">
        <title>Six reference-quality genomes reveal evolution of bat adaptations.</title>
        <authorList>
            <person name="Jebb D."/>
            <person name="Huang Z."/>
            <person name="Pippel M."/>
            <person name="Hughes G.M."/>
            <person name="Lavrichenko K."/>
            <person name="Devanna P."/>
            <person name="Winkler S."/>
            <person name="Jermiin L.S."/>
            <person name="Skirmuntt E.C."/>
            <person name="Katzourakis A."/>
            <person name="Burkitt-Gray L."/>
            <person name="Ray D.A."/>
            <person name="Sullivan K.A.M."/>
            <person name="Roscito J.G."/>
            <person name="Kirilenko B.M."/>
            <person name="Davalos L.M."/>
            <person name="Corthals A.P."/>
            <person name="Power M.L."/>
            <person name="Jones G."/>
            <person name="Ransome R.D."/>
            <person name="Dechmann D.K.N."/>
            <person name="Locatelli A.G."/>
            <person name="Puechmaille S.J."/>
            <person name="Fedrigo O."/>
            <person name="Jarvis E.D."/>
            <person name="Hiller M."/>
            <person name="Vernes S.C."/>
            <person name="Myers E.W."/>
            <person name="Teeling E.C."/>
        </authorList>
    </citation>
    <scope>NUCLEOTIDE SEQUENCE [LARGE SCALE GENOMIC DNA]</scope>
    <source>
        <strain evidence="2">MPipKuh1</strain>
        <tissue evidence="2">Flight muscle</tissue>
    </source>
</reference>
<organism evidence="2 3">
    <name type="scientific">Pipistrellus kuhlii</name>
    <name type="common">Kuhl's pipistrelle</name>
    <dbReference type="NCBI Taxonomy" id="59472"/>
    <lineage>
        <taxon>Eukaryota</taxon>
        <taxon>Metazoa</taxon>
        <taxon>Chordata</taxon>
        <taxon>Craniata</taxon>
        <taxon>Vertebrata</taxon>
        <taxon>Euteleostomi</taxon>
        <taxon>Mammalia</taxon>
        <taxon>Eutheria</taxon>
        <taxon>Laurasiatheria</taxon>
        <taxon>Chiroptera</taxon>
        <taxon>Yangochiroptera</taxon>
        <taxon>Vespertilionidae</taxon>
        <taxon>Pipistrellus</taxon>
    </lineage>
</organism>
<name>A0A7J7S4Z3_PIPKU</name>